<dbReference type="GO" id="GO:0044773">
    <property type="term" value="P:mitotic DNA damage checkpoint signaling"/>
    <property type="evidence" value="ECO:0007669"/>
    <property type="project" value="TreeGrafter"/>
</dbReference>
<dbReference type="AlphaFoldDB" id="A0A8S1SVU1"/>
<evidence type="ECO:0000256" key="3">
    <source>
        <dbReference type="PROSITE-ProRule" id="PRU10141"/>
    </source>
</evidence>
<keyword evidence="4" id="KW-0808">Transferase</keyword>
<accession>A0A8S1SVU1</accession>
<dbReference type="InterPro" id="IPR008271">
    <property type="entry name" value="Ser/Thr_kinase_AS"/>
</dbReference>
<organism evidence="6 7">
    <name type="scientific">Paramecium pentaurelia</name>
    <dbReference type="NCBI Taxonomy" id="43138"/>
    <lineage>
        <taxon>Eukaryota</taxon>
        <taxon>Sar</taxon>
        <taxon>Alveolata</taxon>
        <taxon>Ciliophora</taxon>
        <taxon>Intramacronucleata</taxon>
        <taxon>Oligohymenophorea</taxon>
        <taxon>Peniculida</taxon>
        <taxon>Parameciidae</taxon>
        <taxon>Paramecium</taxon>
    </lineage>
</organism>
<dbReference type="Proteomes" id="UP000689195">
    <property type="component" value="Unassembled WGS sequence"/>
</dbReference>
<protein>
    <recommendedName>
        <fullName evidence="5">Protein kinase domain-containing protein</fullName>
    </recommendedName>
</protein>
<keyword evidence="4" id="KW-0723">Serine/threonine-protein kinase</keyword>
<keyword evidence="2 3" id="KW-0067">ATP-binding</keyword>
<evidence type="ECO:0000256" key="2">
    <source>
        <dbReference type="ARBA" id="ARBA00022840"/>
    </source>
</evidence>
<evidence type="ECO:0000313" key="6">
    <source>
        <dbReference type="EMBL" id="CAD8144230.1"/>
    </source>
</evidence>
<dbReference type="PANTHER" id="PTHR44167:SF18">
    <property type="entry name" value="PROTEIN KINASE DOMAIN-CONTAINING PROTEIN"/>
    <property type="match status" value="1"/>
</dbReference>
<keyword evidence="1 3" id="KW-0547">Nucleotide-binding</keyword>
<dbReference type="GO" id="GO:0005524">
    <property type="term" value="F:ATP binding"/>
    <property type="evidence" value="ECO:0007669"/>
    <property type="project" value="UniProtKB-UniRule"/>
</dbReference>
<dbReference type="GO" id="GO:0004674">
    <property type="term" value="F:protein serine/threonine kinase activity"/>
    <property type="evidence" value="ECO:0007669"/>
    <property type="project" value="UniProtKB-KW"/>
</dbReference>
<dbReference type="PROSITE" id="PS00108">
    <property type="entry name" value="PROTEIN_KINASE_ST"/>
    <property type="match status" value="1"/>
</dbReference>
<feature type="domain" description="Protein kinase" evidence="5">
    <location>
        <begin position="107"/>
        <end position="355"/>
    </location>
</feature>
<dbReference type="InterPro" id="IPR000719">
    <property type="entry name" value="Prot_kinase_dom"/>
</dbReference>
<dbReference type="GO" id="GO:0005634">
    <property type="term" value="C:nucleus"/>
    <property type="evidence" value="ECO:0007669"/>
    <property type="project" value="TreeGrafter"/>
</dbReference>
<dbReference type="Pfam" id="PF00069">
    <property type="entry name" value="Pkinase"/>
    <property type="match status" value="1"/>
</dbReference>
<keyword evidence="4" id="KW-0418">Kinase</keyword>
<dbReference type="EMBL" id="CAJJDO010000013">
    <property type="protein sequence ID" value="CAD8144230.1"/>
    <property type="molecule type" value="Genomic_DNA"/>
</dbReference>
<dbReference type="PROSITE" id="PS00107">
    <property type="entry name" value="PROTEIN_KINASE_ATP"/>
    <property type="match status" value="1"/>
</dbReference>
<dbReference type="OrthoDB" id="1668230at2759"/>
<gene>
    <name evidence="6" type="ORF">PPENT_87.1.T0130124</name>
</gene>
<evidence type="ECO:0000313" key="7">
    <source>
        <dbReference type="Proteomes" id="UP000689195"/>
    </source>
</evidence>
<dbReference type="FunFam" id="1.10.510.10:FF:000945">
    <property type="entry name" value="Uncharacterized protein"/>
    <property type="match status" value="1"/>
</dbReference>
<reference evidence="6" key="1">
    <citation type="submission" date="2021-01" db="EMBL/GenBank/DDBJ databases">
        <authorList>
            <consortium name="Genoscope - CEA"/>
            <person name="William W."/>
        </authorList>
    </citation>
    <scope>NUCLEOTIDE SEQUENCE</scope>
</reference>
<comment type="caution">
    <text evidence="6">The sequence shown here is derived from an EMBL/GenBank/DDBJ whole genome shotgun (WGS) entry which is preliminary data.</text>
</comment>
<dbReference type="SMART" id="SM00220">
    <property type="entry name" value="S_TKc"/>
    <property type="match status" value="1"/>
</dbReference>
<sequence length="423" mass="49388">MFLTCCPNVYSMLLKTQINFIDNEIILSLDLQPPYKAILKKDFLHIYKEEEPLFSLPLSYPNLISWQFKRDLVGFMINNTTYFTDQTYKLKELLNGKLFFSRIQDFYTPLQVLGQGSSAKVLLVKSKHSDQYFAAKCVEKNELMYQEIEINNELDHHAFVKIKEVFQGDTSYYIIMDLLSGKNLQQLIKNQHVGLTLEQTQKIMHALLSGIEHMHQKNIMHRDIKPENIVLQKNNNLTTLKIVDFGLATYTTLKKYKYPKCGTPGYVAPEIANLTDKDTTYSSKCDIFSAGAEEMYFLEQALTLYYHQIRNVILISRFLLQRKYHRISQELVQKMLSKDPKMRPTATECLNHEFFTYYDKPTSAQKKTFFAQTRAATLTVDFSSPEEKPEYKGSFVTNDIVPQEYGMQKKNTKFNTTEFDQYN</sequence>
<keyword evidence="7" id="KW-1185">Reference proteome</keyword>
<dbReference type="InterPro" id="IPR017441">
    <property type="entry name" value="Protein_kinase_ATP_BS"/>
</dbReference>
<name>A0A8S1SVU1_9CILI</name>
<comment type="similarity">
    <text evidence="4">Belongs to the protein kinase superfamily.</text>
</comment>
<evidence type="ECO:0000259" key="5">
    <source>
        <dbReference type="PROSITE" id="PS50011"/>
    </source>
</evidence>
<dbReference type="PROSITE" id="PS50011">
    <property type="entry name" value="PROTEIN_KINASE_DOM"/>
    <property type="match status" value="1"/>
</dbReference>
<evidence type="ECO:0000256" key="4">
    <source>
        <dbReference type="RuleBase" id="RU000304"/>
    </source>
</evidence>
<evidence type="ECO:0000256" key="1">
    <source>
        <dbReference type="ARBA" id="ARBA00022741"/>
    </source>
</evidence>
<dbReference type="PANTHER" id="PTHR44167">
    <property type="entry name" value="OVARIAN-SPECIFIC SERINE/THREONINE-PROTEIN KINASE LOK-RELATED"/>
    <property type="match status" value="1"/>
</dbReference>
<feature type="binding site" evidence="3">
    <location>
        <position position="136"/>
    </location>
    <ligand>
        <name>ATP</name>
        <dbReference type="ChEBI" id="CHEBI:30616"/>
    </ligand>
</feature>
<proteinExistence type="inferred from homology"/>
<dbReference type="GO" id="GO:0005737">
    <property type="term" value="C:cytoplasm"/>
    <property type="evidence" value="ECO:0007669"/>
    <property type="project" value="TreeGrafter"/>
</dbReference>